<evidence type="ECO:0000313" key="9">
    <source>
        <dbReference type="EMBL" id="CCC93182.1"/>
    </source>
</evidence>
<gene>
    <name evidence="9" type="ORF">TCIL3000_9_5900</name>
</gene>
<keyword evidence="6" id="KW-0812">Transmembrane</keyword>
<protein>
    <recommendedName>
        <fullName evidence="8">Pru domain-containing protein</fullName>
    </recommendedName>
</protein>
<evidence type="ECO:0000256" key="7">
    <source>
        <dbReference type="SAM" id="SignalP"/>
    </source>
</evidence>
<proteinExistence type="predicted"/>
<dbReference type="AlphaFoldDB" id="G0UUW8"/>
<organism evidence="9">
    <name type="scientific">Trypanosoma congolense (strain IL3000)</name>
    <dbReference type="NCBI Taxonomy" id="1068625"/>
    <lineage>
        <taxon>Eukaryota</taxon>
        <taxon>Discoba</taxon>
        <taxon>Euglenozoa</taxon>
        <taxon>Kinetoplastea</taxon>
        <taxon>Metakinetoplastina</taxon>
        <taxon>Trypanosomatida</taxon>
        <taxon>Trypanosomatidae</taxon>
        <taxon>Trypanosoma</taxon>
        <taxon>Nannomonas</taxon>
    </lineage>
</organism>
<evidence type="ECO:0000256" key="3">
    <source>
        <dbReference type="ARBA" id="ARBA00022490"/>
    </source>
</evidence>
<dbReference type="GO" id="GO:0061133">
    <property type="term" value="F:endopeptidase activator activity"/>
    <property type="evidence" value="ECO:0007669"/>
    <property type="project" value="TreeGrafter"/>
</dbReference>
<keyword evidence="3" id="KW-0963">Cytoplasm</keyword>
<keyword evidence="4" id="KW-0647">Proteasome</keyword>
<dbReference type="EMBL" id="HE575322">
    <property type="protein sequence ID" value="CCC93182.1"/>
    <property type="molecule type" value="Genomic_DNA"/>
</dbReference>
<feature type="transmembrane region" description="Helical" evidence="6">
    <location>
        <begin position="300"/>
        <end position="318"/>
    </location>
</feature>
<evidence type="ECO:0000256" key="4">
    <source>
        <dbReference type="ARBA" id="ARBA00022942"/>
    </source>
</evidence>
<dbReference type="GO" id="GO:0070628">
    <property type="term" value="F:proteasome binding"/>
    <property type="evidence" value="ECO:0007669"/>
    <property type="project" value="TreeGrafter"/>
</dbReference>
<dbReference type="InterPro" id="IPR044868">
    <property type="entry name" value="Rpn13/ADRM1_Pru"/>
</dbReference>
<keyword evidence="6" id="KW-0472">Membrane</keyword>
<keyword evidence="7" id="KW-0732">Signal</keyword>
<dbReference type="GO" id="GO:0005634">
    <property type="term" value="C:nucleus"/>
    <property type="evidence" value="ECO:0007669"/>
    <property type="project" value="UniProtKB-SubCell"/>
</dbReference>
<dbReference type="Pfam" id="PF04683">
    <property type="entry name" value="Rpn13_ADRM1_Pru"/>
    <property type="match status" value="1"/>
</dbReference>
<evidence type="ECO:0000256" key="6">
    <source>
        <dbReference type="SAM" id="Phobius"/>
    </source>
</evidence>
<evidence type="ECO:0000256" key="1">
    <source>
        <dbReference type="ARBA" id="ARBA00004123"/>
    </source>
</evidence>
<evidence type="ECO:0000256" key="2">
    <source>
        <dbReference type="ARBA" id="ARBA00004496"/>
    </source>
</evidence>
<accession>G0UUW8</accession>
<evidence type="ECO:0000256" key="5">
    <source>
        <dbReference type="ARBA" id="ARBA00023242"/>
    </source>
</evidence>
<dbReference type="InterPro" id="IPR038108">
    <property type="entry name" value="RPN13_DEUBAD_sf"/>
</dbReference>
<name>G0UUW8_TRYCI</name>
<dbReference type="GO" id="GO:0005737">
    <property type="term" value="C:cytoplasm"/>
    <property type="evidence" value="ECO:0007669"/>
    <property type="project" value="UniProtKB-SubCell"/>
</dbReference>
<dbReference type="VEuPathDB" id="TriTrypDB:TcIL3000_9_5900"/>
<dbReference type="PROSITE" id="PS51917">
    <property type="entry name" value="PRU"/>
    <property type="match status" value="1"/>
</dbReference>
<reference evidence="9" key="1">
    <citation type="journal article" date="2012" name="Proc. Natl. Acad. Sci. U.S.A.">
        <title>Antigenic diversity is generated by distinct evolutionary mechanisms in African trypanosome species.</title>
        <authorList>
            <person name="Jackson A.P."/>
            <person name="Berry A."/>
            <person name="Aslett M."/>
            <person name="Allison H.C."/>
            <person name="Burton P."/>
            <person name="Vavrova-Anderson J."/>
            <person name="Brown R."/>
            <person name="Browne H."/>
            <person name="Corton N."/>
            <person name="Hauser H."/>
            <person name="Gamble J."/>
            <person name="Gilderthorp R."/>
            <person name="Marcello L."/>
            <person name="McQuillan J."/>
            <person name="Otto T.D."/>
            <person name="Quail M.A."/>
            <person name="Sanders M.J."/>
            <person name="van Tonder A."/>
            <person name="Ginger M.L."/>
            <person name="Field M.C."/>
            <person name="Barry J.D."/>
            <person name="Hertz-Fowler C."/>
            <person name="Berriman M."/>
        </authorList>
    </citation>
    <scope>NUCLEOTIDE SEQUENCE</scope>
    <source>
        <strain evidence="9">IL3000</strain>
    </source>
</reference>
<dbReference type="PANTHER" id="PTHR12225">
    <property type="entry name" value="ADHESION REGULATING MOLECULE 1 110 KDA CELL MEMBRANE GLYCOPROTEIN"/>
    <property type="match status" value="1"/>
</dbReference>
<dbReference type="Gene3D" id="2.30.29.70">
    <property type="entry name" value="Proteasomal ubiquitin receptor Rpn13/ADRM1"/>
    <property type="match status" value="1"/>
</dbReference>
<dbReference type="InterPro" id="IPR038633">
    <property type="entry name" value="Rpn13/ADRM1_Pru_sf"/>
</dbReference>
<feature type="signal peptide" evidence="7">
    <location>
        <begin position="1"/>
        <end position="21"/>
    </location>
</feature>
<evidence type="ECO:0000259" key="8">
    <source>
        <dbReference type="PROSITE" id="PS51917"/>
    </source>
</evidence>
<keyword evidence="6" id="KW-1133">Transmembrane helix</keyword>
<feature type="domain" description="Pru" evidence="8">
    <location>
        <begin position="72"/>
        <end position="185"/>
    </location>
</feature>
<feature type="chain" id="PRO_5003410436" description="Pru domain-containing protein" evidence="7">
    <location>
        <begin position="22"/>
        <end position="330"/>
    </location>
</feature>
<comment type="subcellular location">
    <subcellularLocation>
        <location evidence="2">Cytoplasm</location>
    </subcellularLocation>
    <subcellularLocation>
        <location evidence="1">Nucleus</location>
    </subcellularLocation>
</comment>
<dbReference type="InterPro" id="IPR006773">
    <property type="entry name" value="Rpn13/ADRM1"/>
</dbReference>
<dbReference type="GO" id="GO:0008541">
    <property type="term" value="C:proteasome regulatory particle, lid subcomplex"/>
    <property type="evidence" value="ECO:0007669"/>
    <property type="project" value="TreeGrafter"/>
</dbReference>
<dbReference type="Gene3D" id="1.10.2020.20">
    <property type="match status" value="1"/>
</dbReference>
<sequence>MFTSLWRIFFRLGSLNDVCAGRLPHIPLCRTGGTPRLGKPEAKLAKWCSSHRLATMEVKASALLPHMRSSGQRSTVVVKVRAGRMVLKDGVVRPLLGRGFMFLLRDTLPHSLVLAWISTDGEEQYRFQLPPGRVTVSWVEKCKPSRVMLFDVDGGRQLLFFWMQSRSDELDEPVMLRVQHVIERNNSQLAAMSGRQEIKMETLKGILSELWSEALAQDVDLADILTSEKLLSALREDPCFYAARLQEYLPQVESSCTEPLDLVTLMHDKQIRRTADILDTLLRHEASYAQLSVSFLNGTMLWGANVTSFIVSIINLFLPGNESRQMGRDD</sequence>
<dbReference type="PANTHER" id="PTHR12225:SF0">
    <property type="entry name" value="PROTEASOMAL UBIQUITIN RECEPTOR ADRM1"/>
    <property type="match status" value="1"/>
</dbReference>
<keyword evidence="5" id="KW-0539">Nucleus</keyword>